<comment type="caution">
    <text evidence="3">The sequence shown here is derived from an EMBL/GenBank/DDBJ whole genome shotgun (WGS) entry which is preliminary data.</text>
</comment>
<evidence type="ECO:0000256" key="1">
    <source>
        <dbReference type="SAM" id="MobiDB-lite"/>
    </source>
</evidence>
<sequence length="234" mass="25993">MKLLGRNKDDSEGSRDDDHIAPAEPTDATPAGSSGQRVTTAPKGKPTPKRSEASRKRGPVAPAPLTSAEARQRRKKLGGPKLSREEKKAQRSQRRSEMSSRRERMMAGEAAYLLPRDQGPARRYVRDVVDSRRNLLGMFMPSALGLVFIMLAVPSIQVQQLLSPAMLLLVVVMVVDGFVLGRKVNRLVDEKFPDNTESGWKLGFYAASRASQLRRMRAPRPQVERGADVVSHRR</sequence>
<feature type="transmembrane region" description="Helical" evidence="2">
    <location>
        <begin position="135"/>
        <end position="156"/>
    </location>
</feature>
<keyword evidence="4" id="KW-1185">Reference proteome</keyword>
<feature type="compositionally biased region" description="Basic and acidic residues" evidence="1">
    <location>
        <begin position="82"/>
        <end position="104"/>
    </location>
</feature>
<feature type="compositionally biased region" description="Basic and acidic residues" evidence="1">
    <location>
        <begin position="1"/>
        <end position="21"/>
    </location>
</feature>
<dbReference type="Proteomes" id="UP001060504">
    <property type="component" value="Unassembled WGS sequence"/>
</dbReference>
<evidence type="ECO:0000313" key="3">
    <source>
        <dbReference type="EMBL" id="GJF10947.1"/>
    </source>
</evidence>
<gene>
    <name evidence="3" type="ORF">NGTWS1702_07450</name>
</gene>
<evidence type="ECO:0000313" key="4">
    <source>
        <dbReference type="Proteomes" id="UP001060504"/>
    </source>
</evidence>
<dbReference type="Pfam" id="PF11241">
    <property type="entry name" value="DUF3043"/>
    <property type="match status" value="1"/>
</dbReference>
<evidence type="ECO:0000256" key="2">
    <source>
        <dbReference type="SAM" id="Phobius"/>
    </source>
</evidence>
<name>A0ABQ4V7W5_9MYCO</name>
<feature type="region of interest" description="Disordered" evidence="1">
    <location>
        <begin position="1"/>
        <end position="104"/>
    </location>
</feature>
<reference evidence="3 4" key="1">
    <citation type="submission" date="2021-08" db="EMBL/GenBank/DDBJ databases">
        <title>Draft genome sequence of Mycolicibacterium sp. NGTWS1702 strain.</title>
        <authorList>
            <person name="Matsumoto M."/>
            <person name="Tang B.C.C."/>
            <person name="Machida Y."/>
            <person name="Matoyama H."/>
            <person name="Kishihara T."/>
            <person name="Sato S."/>
            <person name="Kondo I."/>
            <person name="Sano M."/>
            <person name="Kato G."/>
        </authorList>
    </citation>
    <scope>NUCLEOTIDE SEQUENCE [LARGE SCALE GENOMIC DNA]</scope>
    <source>
        <strain evidence="3 4">NGTWSNA01</strain>
    </source>
</reference>
<feature type="transmembrane region" description="Helical" evidence="2">
    <location>
        <begin position="162"/>
        <end position="181"/>
    </location>
</feature>
<organism evidence="3 4">
    <name type="scientific">Mycolicibacterium cyprinidarum</name>
    <dbReference type="NCBI Taxonomy" id="2860311"/>
    <lineage>
        <taxon>Bacteria</taxon>
        <taxon>Bacillati</taxon>
        <taxon>Actinomycetota</taxon>
        <taxon>Actinomycetes</taxon>
        <taxon>Mycobacteriales</taxon>
        <taxon>Mycobacteriaceae</taxon>
        <taxon>Mycolicibacterium</taxon>
    </lineage>
</organism>
<accession>A0ABQ4V7W5</accession>
<protein>
    <submittedName>
        <fullName evidence="3">Membrane protein</fullName>
    </submittedName>
</protein>
<keyword evidence="2" id="KW-1133">Transmembrane helix</keyword>
<proteinExistence type="predicted"/>
<keyword evidence="2" id="KW-0812">Transmembrane</keyword>
<dbReference type="InterPro" id="IPR021403">
    <property type="entry name" value="DUF3043"/>
</dbReference>
<dbReference type="EMBL" id="BPRH01000808">
    <property type="protein sequence ID" value="GJF10947.1"/>
    <property type="molecule type" value="Genomic_DNA"/>
</dbReference>
<keyword evidence="2" id="KW-0472">Membrane</keyword>